<dbReference type="EMBL" id="BAAARJ010000011">
    <property type="protein sequence ID" value="GAA2619078.1"/>
    <property type="molecule type" value="Genomic_DNA"/>
</dbReference>
<proteinExistence type="predicted"/>
<dbReference type="SUPFAM" id="SSF52540">
    <property type="entry name" value="P-loop containing nucleoside triphosphate hydrolases"/>
    <property type="match status" value="1"/>
</dbReference>
<feature type="domain" description="HTH luxR-type" evidence="2">
    <location>
        <begin position="772"/>
        <end position="837"/>
    </location>
</feature>
<sequence length="841" mass="90566">MRTSLLSNGGDMGFGFKRRSSTLPAEVTSFVGRQEELACVEALLRRARLVSLVGPGGVGKTRLALRAAAAVKDSYPDGLCLAELTELREPDLLPAGLAALMGLPDQSGREPLDQLVEHLRGLRKLLILDTCEHLVDACAVLADLVLCEAPEVTLLITSRQPLDVSGEHTFVVPPLAVEECDGRGSRTDGSAVALFAQRAAAVVPGFRVTAANRDEVVALCRRLDGIPLAIELATVRLRALSLTQLAARLEDRFRVLTGDRRTALPRHQTLRTTIGWSHELCSAEERLLWARLSVFAGAFDIGAAETVGAGGVLRPETVVEHLVALVDKSVVLRVDDEDLPRYRLLDTIREYGAEWLASTGEKGECAERHMVWFRAAAEHFRDHCTSPAQHRLSRDITRDLANYRLALEYAHGPGERPRDGLALTMALAPYWTFRSSFSESVHWLRRGLELVTEPCPERAEALCGLAHHTAVQGRTDAAMPYAEEAREIAEALGDPRLRGMATHFVGYVHLMSGDAETAGPLIAQARPLLEEAGDRYHLALNFMHEAVRSALLGKSEQSLRNERAFELALGSGPSGASAPHGASGPSVGSVPPVGAGPHGGADGPAGQSDAGEDGEAGDQERENFFRGFIRYFHGLALWNEGRRAESAVPLREAARLKAAMEEPDGTAVCLETLAWHAAESGRPVRAAWLLGAADAYWRQDLALMWGIDSLIACHQEALERVTAALGEARAQNLMRRGRALTAVEAAELAASDREHPGAPAPGDGTRRESPADQGGLGVLTGREREVAGLVAQGLTNRQIAERLVISKRTADAHVEHILSKLGCSGRAEITQILERSTATAG</sequence>
<evidence type="ECO:0000313" key="3">
    <source>
        <dbReference type="EMBL" id="GAA2619078.1"/>
    </source>
</evidence>
<dbReference type="SUPFAM" id="SSF48452">
    <property type="entry name" value="TPR-like"/>
    <property type="match status" value="1"/>
</dbReference>
<reference evidence="3 4" key="1">
    <citation type="journal article" date="2019" name="Int. J. Syst. Evol. Microbiol.">
        <title>The Global Catalogue of Microorganisms (GCM) 10K type strain sequencing project: providing services to taxonomists for standard genome sequencing and annotation.</title>
        <authorList>
            <consortium name="The Broad Institute Genomics Platform"/>
            <consortium name="The Broad Institute Genome Sequencing Center for Infectious Disease"/>
            <person name="Wu L."/>
            <person name="Ma J."/>
        </authorList>
    </citation>
    <scope>NUCLEOTIDE SEQUENCE [LARGE SCALE GENOMIC DNA]</scope>
    <source>
        <strain evidence="3 4">JCM 16373</strain>
    </source>
</reference>
<dbReference type="InterPro" id="IPR016032">
    <property type="entry name" value="Sig_transdc_resp-reg_C-effctor"/>
</dbReference>
<feature type="region of interest" description="Disordered" evidence="1">
    <location>
        <begin position="570"/>
        <end position="618"/>
    </location>
</feature>
<keyword evidence="4" id="KW-1185">Reference proteome</keyword>
<gene>
    <name evidence="3" type="ORF">GCM10009863_36260</name>
</gene>
<dbReference type="PRINTS" id="PR00038">
    <property type="entry name" value="HTHLUXR"/>
</dbReference>
<dbReference type="InterPro" id="IPR000792">
    <property type="entry name" value="Tscrpt_reg_LuxR_C"/>
</dbReference>
<dbReference type="PANTHER" id="PTHR47691">
    <property type="entry name" value="REGULATOR-RELATED"/>
    <property type="match status" value="1"/>
</dbReference>
<evidence type="ECO:0000256" key="1">
    <source>
        <dbReference type="SAM" id="MobiDB-lite"/>
    </source>
</evidence>
<dbReference type="InterPro" id="IPR003593">
    <property type="entry name" value="AAA+_ATPase"/>
</dbReference>
<comment type="caution">
    <text evidence="3">The sequence shown here is derived from an EMBL/GenBank/DDBJ whole genome shotgun (WGS) entry which is preliminary data.</text>
</comment>
<dbReference type="InterPro" id="IPR027417">
    <property type="entry name" value="P-loop_NTPase"/>
</dbReference>
<protein>
    <recommendedName>
        <fullName evidence="2">HTH luxR-type domain-containing protein</fullName>
    </recommendedName>
</protein>
<dbReference type="SMART" id="SM00382">
    <property type="entry name" value="AAA"/>
    <property type="match status" value="1"/>
</dbReference>
<dbReference type="SMART" id="SM00421">
    <property type="entry name" value="HTH_LUXR"/>
    <property type="match status" value="1"/>
</dbReference>
<evidence type="ECO:0000313" key="4">
    <source>
        <dbReference type="Proteomes" id="UP001501447"/>
    </source>
</evidence>
<dbReference type="PRINTS" id="PR00364">
    <property type="entry name" value="DISEASERSIST"/>
</dbReference>
<feature type="region of interest" description="Disordered" evidence="1">
    <location>
        <begin position="748"/>
        <end position="777"/>
    </location>
</feature>
<dbReference type="CDD" id="cd06170">
    <property type="entry name" value="LuxR_C_like"/>
    <property type="match status" value="1"/>
</dbReference>
<dbReference type="InterPro" id="IPR011990">
    <property type="entry name" value="TPR-like_helical_dom_sf"/>
</dbReference>
<name>A0ABN3Q9E2_9ACTN</name>
<dbReference type="PROSITE" id="PS50043">
    <property type="entry name" value="HTH_LUXR_2"/>
    <property type="match status" value="1"/>
</dbReference>
<dbReference type="Gene3D" id="1.25.40.10">
    <property type="entry name" value="Tetratricopeptide repeat domain"/>
    <property type="match status" value="1"/>
</dbReference>
<dbReference type="Gene3D" id="3.40.50.300">
    <property type="entry name" value="P-loop containing nucleotide triphosphate hydrolases"/>
    <property type="match status" value="1"/>
</dbReference>
<dbReference type="RefSeq" id="WP_344567204.1">
    <property type="nucleotide sequence ID" value="NZ_BAAARJ010000011.1"/>
</dbReference>
<dbReference type="InterPro" id="IPR036388">
    <property type="entry name" value="WH-like_DNA-bd_sf"/>
</dbReference>
<accession>A0ABN3Q9E2</accession>
<dbReference type="PANTHER" id="PTHR47691:SF3">
    <property type="entry name" value="HTH-TYPE TRANSCRIPTIONAL REGULATOR RV0890C-RELATED"/>
    <property type="match status" value="1"/>
</dbReference>
<dbReference type="Gene3D" id="1.10.10.10">
    <property type="entry name" value="Winged helix-like DNA-binding domain superfamily/Winged helix DNA-binding domain"/>
    <property type="match status" value="1"/>
</dbReference>
<evidence type="ECO:0000259" key="2">
    <source>
        <dbReference type="PROSITE" id="PS50043"/>
    </source>
</evidence>
<dbReference type="Pfam" id="PF25872">
    <property type="entry name" value="HTH_77"/>
    <property type="match status" value="1"/>
</dbReference>
<dbReference type="InterPro" id="IPR058852">
    <property type="entry name" value="HTH_77"/>
</dbReference>
<dbReference type="SUPFAM" id="SSF46894">
    <property type="entry name" value="C-terminal effector domain of the bipartite response regulators"/>
    <property type="match status" value="1"/>
</dbReference>
<dbReference type="Pfam" id="PF00196">
    <property type="entry name" value="GerE"/>
    <property type="match status" value="1"/>
</dbReference>
<dbReference type="Proteomes" id="UP001501447">
    <property type="component" value="Unassembled WGS sequence"/>
</dbReference>
<feature type="compositionally biased region" description="Low complexity" evidence="1">
    <location>
        <begin position="570"/>
        <end position="595"/>
    </location>
</feature>
<organism evidence="3 4">
    <name type="scientific">Streptomyces axinellae</name>
    <dbReference type="NCBI Taxonomy" id="552788"/>
    <lineage>
        <taxon>Bacteria</taxon>
        <taxon>Bacillati</taxon>
        <taxon>Actinomycetota</taxon>
        <taxon>Actinomycetes</taxon>
        <taxon>Kitasatosporales</taxon>
        <taxon>Streptomycetaceae</taxon>
        <taxon>Streptomyces</taxon>
    </lineage>
</organism>